<organism evidence="1 2">
    <name type="scientific">Klebsiella pneumoniae</name>
    <dbReference type="NCBI Taxonomy" id="573"/>
    <lineage>
        <taxon>Bacteria</taxon>
        <taxon>Pseudomonadati</taxon>
        <taxon>Pseudomonadota</taxon>
        <taxon>Gammaproteobacteria</taxon>
        <taxon>Enterobacterales</taxon>
        <taxon>Enterobacteriaceae</taxon>
        <taxon>Klebsiella/Raoultella group</taxon>
        <taxon>Klebsiella</taxon>
        <taxon>Klebsiella pneumoniae complex</taxon>
    </lineage>
</organism>
<proteinExistence type="predicted"/>
<protein>
    <submittedName>
        <fullName evidence="1">Group 1 glycosyl transferase</fullName>
    </submittedName>
</protein>
<reference evidence="1 2" key="1">
    <citation type="submission" date="2018-12" db="EMBL/GenBank/DDBJ databases">
        <authorList>
            <consortium name="Pathogen Informatics"/>
        </authorList>
    </citation>
    <scope>NUCLEOTIDE SEQUENCE [LARGE SCALE GENOMIC DNA]</scope>
    <source>
        <strain evidence="1 2">NCTC13635</strain>
    </source>
</reference>
<sequence length="41" mass="4869">MQFSLDGQEKLERIKKCNENEVQKEKINILFVGRFDKQKGV</sequence>
<dbReference type="Proteomes" id="UP000282433">
    <property type="component" value="Chromosome"/>
</dbReference>
<gene>
    <name evidence="1" type="ORF">NCTC13635_01315</name>
</gene>
<dbReference type="EMBL" id="LR134162">
    <property type="protein sequence ID" value="VEB00452.1"/>
    <property type="molecule type" value="Genomic_DNA"/>
</dbReference>
<evidence type="ECO:0000313" key="2">
    <source>
        <dbReference type="Proteomes" id="UP000282433"/>
    </source>
</evidence>
<dbReference type="GO" id="GO:0016740">
    <property type="term" value="F:transferase activity"/>
    <property type="evidence" value="ECO:0007669"/>
    <property type="project" value="UniProtKB-KW"/>
</dbReference>
<dbReference type="AlphaFoldDB" id="A0A447RKR3"/>
<keyword evidence="1" id="KW-0808">Transferase</keyword>
<name>A0A447RKR3_KLEPN</name>
<evidence type="ECO:0000313" key="1">
    <source>
        <dbReference type="EMBL" id="VEB00452.1"/>
    </source>
</evidence>
<accession>A0A447RKR3</accession>